<dbReference type="SMART" id="SM00249">
    <property type="entry name" value="PHD"/>
    <property type="match status" value="1"/>
</dbReference>
<dbReference type="SMART" id="SM00367">
    <property type="entry name" value="LRR_CC"/>
    <property type="match status" value="4"/>
</dbReference>
<accession>A0A3P8UNJ7</accession>
<dbReference type="Pfam" id="PF02008">
    <property type="entry name" value="zf-CXXC"/>
    <property type="match status" value="1"/>
</dbReference>
<dbReference type="CDD" id="cd21785">
    <property type="entry name" value="CTD_KDM2B"/>
    <property type="match status" value="1"/>
</dbReference>
<proteinExistence type="predicted"/>
<sequence length="1022" mass="116424">MRTSRVNHYYETKVNTVSPFSDSRSHDVNEDSCETQAREDHRDRPERLSQDSPCSPDQQHLDSEDSCNPGSTPLQSLKSPCDSPTSESHNRWTHLTQFELRGLRTLVDKLESLPENKKCVPLGIENPQSLLEHMKVFLKEHADDDPRMAITGVPVVFWPKKTLKPRPPNRPKPKMAASPASAVKLSSSRGTSGARRRRTRCRKCEACLRTECGECHFCKDMKKFGGPGRMKQSCIMRQCIAPVLPHTAVCLVCGEAGKEDTVEDEEEKFNLMLMECSICNEIVHPNCLKVKDSTGVVNDELPNCWECPKCNHAGKTGKASKQKRGPGFKYASNLPGSLLKEPRLSRDVKEEPDLPVVAAVTVTAAVKKKAERDIEIPRRKEDELPKKRPLLLAVDGTPRPRLEDNPLRKKRKLFDTNDEPVVVKKKKKPPKPEDPMALKLLRQIHTDLDEDDQDDHEDDGLFLDRVHFREKFHYNDNEEQQDDDVQRDEDKPTKDRDLCVDVKSRVMLSPLHRSSVGRDADQPVSNSPRAGPSSESEDAPERSSAHLKARHQRRRPPNKELSKEFKLENPPTEDCSGKQNHGSLRTEESPANHNRRPLKNEDSVSNQNCKPLKTDESATNQSRRTVKMEDCLESQNRRNLKLEDGPTNENHKPVKTERENEADDDMNKWPLTNGRSDLSDWLRHRGQVLNGAARDYSPLGWNRSAHITPIRPFPCRSPPKCIQMERHVIRPPPIIPAPDRLLLNDEECHAMRREMWMKVFSFLSHRDLCVCMRVCRTWNRWCCDKKLWMEINLSRCKSITPLMLSGIIRRQAASLDLGWTNISKKQLSWLIHRLPGLRVLLLSGCSWAAVSALCTSSCPLLRTLDVQWVEGVKDAQMRDLLSPPTDNRPGQMDNRSKLRHVEDLRLSGLDITDTSLRLIIHYMPSLSKLNLSYCNHVTDQSVNILTAAGTTTRDSLTEVTLSACNRVTDQSLTFFKRCGNICLIDLRYCKQVTKEGCDQFVAEMSVSVQFELKEDKLLQKIS</sequence>
<protein>
    <submittedName>
        <fullName evidence="11">Lysine demethylase 2B</fullName>
    </submittedName>
</protein>
<dbReference type="Pfam" id="PF12937">
    <property type="entry name" value="F-box-like"/>
    <property type="match status" value="1"/>
</dbReference>
<organism evidence="11 12">
    <name type="scientific">Cynoglossus semilaevis</name>
    <name type="common">Tongue sole</name>
    <dbReference type="NCBI Taxonomy" id="244447"/>
    <lineage>
        <taxon>Eukaryota</taxon>
        <taxon>Metazoa</taxon>
        <taxon>Chordata</taxon>
        <taxon>Craniata</taxon>
        <taxon>Vertebrata</taxon>
        <taxon>Euteleostomi</taxon>
        <taxon>Actinopterygii</taxon>
        <taxon>Neopterygii</taxon>
        <taxon>Teleostei</taxon>
        <taxon>Neoteleostei</taxon>
        <taxon>Acanthomorphata</taxon>
        <taxon>Carangaria</taxon>
        <taxon>Pleuronectiformes</taxon>
        <taxon>Pleuronectoidei</taxon>
        <taxon>Cynoglossidae</taxon>
        <taxon>Cynoglossinae</taxon>
        <taxon>Cynoglossus</taxon>
    </lineage>
</organism>
<dbReference type="GO" id="GO:0008270">
    <property type="term" value="F:zinc ion binding"/>
    <property type="evidence" value="ECO:0007669"/>
    <property type="project" value="UniProtKB-KW"/>
</dbReference>
<dbReference type="FunFam" id="3.30.40.10:FF:000020">
    <property type="entry name" value="lysine-specific demethylase 2B isoform X1"/>
    <property type="match status" value="1"/>
</dbReference>
<dbReference type="PROSITE" id="PS01359">
    <property type="entry name" value="ZF_PHD_1"/>
    <property type="match status" value="1"/>
</dbReference>
<feature type="domain" description="PHD-type" evidence="9">
    <location>
        <begin position="247"/>
        <end position="313"/>
    </location>
</feature>
<reference evidence="11" key="3">
    <citation type="submission" date="2025-09" db="UniProtKB">
        <authorList>
            <consortium name="Ensembl"/>
        </authorList>
    </citation>
    <scope>IDENTIFICATION</scope>
</reference>
<dbReference type="InterPro" id="IPR011011">
    <property type="entry name" value="Znf_FYVE_PHD"/>
</dbReference>
<dbReference type="SUPFAM" id="SSF57903">
    <property type="entry name" value="FYVE/PHD zinc finger"/>
    <property type="match status" value="1"/>
</dbReference>
<keyword evidence="12" id="KW-1185">Reference proteome</keyword>
<dbReference type="Gene3D" id="3.80.10.10">
    <property type="entry name" value="Ribonuclease Inhibitor"/>
    <property type="match status" value="1"/>
</dbReference>
<dbReference type="InterPro" id="IPR050690">
    <property type="entry name" value="JHDM1_Histone_Demethylase"/>
</dbReference>
<dbReference type="InterPro" id="IPR013083">
    <property type="entry name" value="Znf_RING/FYVE/PHD"/>
</dbReference>
<feature type="compositionally biased region" description="Basic and acidic residues" evidence="8">
    <location>
        <begin position="36"/>
        <end position="49"/>
    </location>
</feature>
<evidence type="ECO:0000256" key="8">
    <source>
        <dbReference type="SAM" id="MobiDB-lite"/>
    </source>
</evidence>
<dbReference type="GeneTree" id="ENSGT00940000154717"/>
<feature type="compositionally biased region" description="Acidic residues" evidence="8">
    <location>
        <begin position="477"/>
        <end position="487"/>
    </location>
</feature>
<keyword evidence="6" id="KW-0238">DNA-binding</keyword>
<evidence type="ECO:0000259" key="10">
    <source>
        <dbReference type="PROSITE" id="PS51058"/>
    </source>
</evidence>
<evidence type="ECO:0000256" key="5">
    <source>
        <dbReference type="ARBA" id="ARBA00022833"/>
    </source>
</evidence>
<feature type="region of interest" description="Disordered" evidence="8">
    <location>
        <begin position="314"/>
        <end position="334"/>
    </location>
</feature>
<evidence type="ECO:0000313" key="12">
    <source>
        <dbReference type="Proteomes" id="UP000265120"/>
    </source>
</evidence>
<dbReference type="PANTHER" id="PTHR23123">
    <property type="entry name" value="PHD/F-BOX CONTAINING PROTEIN"/>
    <property type="match status" value="1"/>
</dbReference>
<evidence type="ECO:0000256" key="1">
    <source>
        <dbReference type="ARBA" id="ARBA00022614"/>
    </source>
</evidence>
<dbReference type="Pfam" id="PF16866">
    <property type="entry name" value="PHD_4"/>
    <property type="match status" value="1"/>
</dbReference>
<feature type="compositionally biased region" description="Low complexity" evidence="8">
    <location>
        <begin position="174"/>
        <end position="193"/>
    </location>
</feature>
<reference evidence="11" key="2">
    <citation type="submission" date="2025-08" db="UniProtKB">
        <authorList>
            <consortium name="Ensembl"/>
        </authorList>
    </citation>
    <scope>IDENTIFICATION</scope>
</reference>
<evidence type="ECO:0000256" key="6">
    <source>
        <dbReference type="ARBA" id="ARBA00023125"/>
    </source>
</evidence>
<dbReference type="OMA" id="HAREMWM"/>
<dbReference type="PROSITE" id="PS50016">
    <property type="entry name" value="ZF_PHD_2"/>
    <property type="match status" value="1"/>
</dbReference>
<dbReference type="AlphaFoldDB" id="A0A3P8UNJ7"/>
<keyword evidence="5" id="KW-0862">Zinc</keyword>
<evidence type="ECO:0000256" key="7">
    <source>
        <dbReference type="PROSITE-ProRule" id="PRU00509"/>
    </source>
</evidence>
<feature type="compositionally biased region" description="Basic and acidic residues" evidence="8">
    <location>
        <begin position="640"/>
        <end position="659"/>
    </location>
</feature>
<evidence type="ECO:0000256" key="2">
    <source>
        <dbReference type="ARBA" id="ARBA00022723"/>
    </source>
</evidence>
<feature type="compositionally biased region" description="Basic and acidic residues" evidence="8">
    <location>
        <begin position="557"/>
        <end position="567"/>
    </location>
</feature>
<dbReference type="InterPro" id="IPR057207">
    <property type="entry name" value="FBXL15_LRR"/>
</dbReference>
<keyword evidence="4 7" id="KW-0863">Zinc-finger</keyword>
<dbReference type="InterPro" id="IPR019786">
    <property type="entry name" value="Zinc_finger_PHD-type_CS"/>
</dbReference>
<evidence type="ECO:0000256" key="4">
    <source>
        <dbReference type="ARBA" id="ARBA00022771"/>
    </source>
</evidence>
<feature type="domain" description="CXXC-type" evidence="10">
    <location>
        <begin position="194"/>
        <end position="240"/>
    </location>
</feature>
<dbReference type="InterPro" id="IPR006553">
    <property type="entry name" value="Leu-rich_rpt_Cys-con_subtyp"/>
</dbReference>
<dbReference type="CDD" id="cd22180">
    <property type="entry name" value="F-box_FBXL10"/>
    <property type="match status" value="1"/>
</dbReference>
<evidence type="ECO:0000259" key="9">
    <source>
        <dbReference type="PROSITE" id="PS50016"/>
    </source>
</evidence>
<evidence type="ECO:0000313" key="11">
    <source>
        <dbReference type="Ensembl" id="ENSCSEP00000002251.1"/>
    </source>
</evidence>
<name>A0A3P8UNJ7_CYNSE</name>
<dbReference type="PROSITE" id="PS51058">
    <property type="entry name" value="ZF_CXXC"/>
    <property type="match status" value="1"/>
</dbReference>
<dbReference type="Gene3D" id="6.10.280.250">
    <property type="match status" value="1"/>
</dbReference>
<feature type="region of interest" description="Disordered" evidence="8">
    <location>
        <begin position="161"/>
        <end position="194"/>
    </location>
</feature>
<feature type="region of interest" description="Disordered" evidence="8">
    <location>
        <begin position="473"/>
        <end position="671"/>
    </location>
</feature>
<feature type="region of interest" description="Disordered" evidence="8">
    <location>
        <begin position="396"/>
        <end position="436"/>
    </location>
</feature>
<feature type="compositionally biased region" description="Basic and acidic residues" evidence="8">
    <location>
        <begin position="488"/>
        <end position="504"/>
    </location>
</feature>
<evidence type="ECO:0000256" key="3">
    <source>
        <dbReference type="ARBA" id="ARBA00022737"/>
    </source>
</evidence>
<dbReference type="InterPro" id="IPR019787">
    <property type="entry name" value="Znf_PHD-finger"/>
</dbReference>
<dbReference type="FunFam" id="3.80.10.10:FF:000011">
    <property type="entry name" value="Lysine-specific demethylase 2B isoform X1"/>
    <property type="match status" value="1"/>
</dbReference>
<feature type="compositionally biased region" description="Polar residues" evidence="8">
    <location>
        <begin position="66"/>
        <end position="87"/>
    </location>
</feature>
<keyword evidence="2" id="KW-0479">Metal-binding</keyword>
<feature type="compositionally biased region" description="Basic and acidic residues" evidence="8">
    <location>
        <begin position="398"/>
        <end position="407"/>
    </location>
</feature>
<feature type="compositionally biased region" description="Basic residues" evidence="8">
    <location>
        <begin position="545"/>
        <end position="556"/>
    </location>
</feature>
<reference evidence="11 12" key="1">
    <citation type="journal article" date="2014" name="Nat. Genet.">
        <title>Whole-genome sequence of a flatfish provides insights into ZW sex chromosome evolution and adaptation to a benthic lifestyle.</title>
        <authorList>
            <person name="Chen S."/>
            <person name="Zhang G."/>
            <person name="Shao C."/>
            <person name="Huang Q."/>
            <person name="Liu G."/>
            <person name="Zhang P."/>
            <person name="Song W."/>
            <person name="An N."/>
            <person name="Chalopin D."/>
            <person name="Volff J.N."/>
            <person name="Hong Y."/>
            <person name="Li Q."/>
            <person name="Sha Z."/>
            <person name="Zhou H."/>
            <person name="Xie M."/>
            <person name="Yu Q."/>
            <person name="Liu Y."/>
            <person name="Xiang H."/>
            <person name="Wang N."/>
            <person name="Wu K."/>
            <person name="Yang C."/>
            <person name="Zhou Q."/>
            <person name="Liao X."/>
            <person name="Yang L."/>
            <person name="Hu Q."/>
            <person name="Zhang J."/>
            <person name="Meng L."/>
            <person name="Jin L."/>
            <person name="Tian Y."/>
            <person name="Lian J."/>
            <person name="Yang J."/>
            <person name="Miao G."/>
            <person name="Liu S."/>
            <person name="Liang Z."/>
            <person name="Yan F."/>
            <person name="Li Y."/>
            <person name="Sun B."/>
            <person name="Zhang H."/>
            <person name="Zhang J."/>
            <person name="Zhu Y."/>
            <person name="Du M."/>
            <person name="Zhao Y."/>
            <person name="Schartl M."/>
            <person name="Tang Q."/>
            <person name="Wang J."/>
        </authorList>
    </citation>
    <scope>NUCLEOTIDE SEQUENCE</scope>
</reference>
<dbReference type="Ensembl" id="ENSCSET00000002290.1">
    <property type="protein sequence ID" value="ENSCSEP00000002251.1"/>
    <property type="gene ID" value="ENSCSEG00000001487.1"/>
</dbReference>
<dbReference type="Pfam" id="PF25372">
    <property type="entry name" value="DUF7885"/>
    <property type="match status" value="1"/>
</dbReference>
<dbReference type="InterPro" id="IPR001810">
    <property type="entry name" value="F-box_dom"/>
</dbReference>
<dbReference type="CDD" id="cd15644">
    <property type="entry name" value="PHD_KDM2B"/>
    <property type="match status" value="1"/>
</dbReference>
<dbReference type="Gene3D" id="3.30.40.10">
    <property type="entry name" value="Zinc/RING finger domain, C3HC4 (zinc finger)"/>
    <property type="match status" value="1"/>
</dbReference>
<dbReference type="Proteomes" id="UP000265120">
    <property type="component" value="Chromosome 14"/>
</dbReference>
<dbReference type="GO" id="GO:0003677">
    <property type="term" value="F:DNA binding"/>
    <property type="evidence" value="ECO:0007669"/>
    <property type="project" value="UniProtKB-KW"/>
</dbReference>
<dbReference type="InterPro" id="IPR032675">
    <property type="entry name" value="LRR_dom_sf"/>
</dbReference>
<feature type="compositionally biased region" description="Basic residues" evidence="8">
    <location>
        <begin position="161"/>
        <end position="173"/>
    </location>
</feature>
<keyword evidence="1" id="KW-0433">Leucine-rich repeat</keyword>
<feature type="region of interest" description="Disordered" evidence="8">
    <location>
        <begin position="15"/>
        <end position="90"/>
    </location>
</feature>
<dbReference type="InterPro" id="IPR001965">
    <property type="entry name" value="Znf_PHD"/>
</dbReference>
<dbReference type="SUPFAM" id="SSF52047">
    <property type="entry name" value="RNI-like"/>
    <property type="match status" value="1"/>
</dbReference>
<keyword evidence="3" id="KW-0677">Repeat</keyword>
<dbReference type="InterPro" id="IPR002857">
    <property type="entry name" value="Znf_CXXC"/>
</dbReference>